<proteinExistence type="predicted"/>
<reference evidence="1" key="2">
    <citation type="submission" date="2016-06" db="EMBL/GenBank/DDBJ databases">
        <title>The genome of a short-lived fish provides insights into sex chromosome evolution and the genetic control of aging.</title>
        <authorList>
            <person name="Reichwald K."/>
            <person name="Felder M."/>
            <person name="Petzold A."/>
            <person name="Koch P."/>
            <person name="Groth M."/>
            <person name="Platzer M."/>
        </authorList>
    </citation>
    <scope>NUCLEOTIDE SEQUENCE</scope>
    <source>
        <tissue evidence="1">Brain</tissue>
    </source>
</reference>
<dbReference type="AlphaFoldDB" id="A0A1A8B4H8"/>
<reference evidence="1" key="1">
    <citation type="submission" date="2016-05" db="EMBL/GenBank/DDBJ databases">
        <authorList>
            <person name="Lavstsen T."/>
            <person name="Jespersen J.S."/>
        </authorList>
    </citation>
    <scope>NUCLEOTIDE SEQUENCE</scope>
    <source>
        <tissue evidence="1">Brain</tissue>
    </source>
</reference>
<sequence>EKKMKFHSVSKINVILVNKANKRVISLTVSRLKTDAGLNIFRVFVLGFWNKTKNTTACL</sequence>
<organism evidence="1">
    <name type="scientific">Nothobranchius furzeri</name>
    <name type="common">Turquoise killifish</name>
    <dbReference type="NCBI Taxonomy" id="105023"/>
    <lineage>
        <taxon>Eukaryota</taxon>
        <taxon>Metazoa</taxon>
        <taxon>Chordata</taxon>
        <taxon>Craniata</taxon>
        <taxon>Vertebrata</taxon>
        <taxon>Euteleostomi</taxon>
        <taxon>Actinopterygii</taxon>
        <taxon>Neopterygii</taxon>
        <taxon>Teleostei</taxon>
        <taxon>Neoteleostei</taxon>
        <taxon>Acanthomorphata</taxon>
        <taxon>Ovalentaria</taxon>
        <taxon>Atherinomorphae</taxon>
        <taxon>Cyprinodontiformes</taxon>
        <taxon>Nothobranchiidae</taxon>
        <taxon>Nothobranchius</taxon>
    </lineage>
</organism>
<accession>A0A1A8B4H8</accession>
<protein>
    <submittedName>
        <fullName evidence="1">Uncharacterized protein</fullName>
    </submittedName>
</protein>
<feature type="non-terminal residue" evidence="1">
    <location>
        <position position="1"/>
    </location>
</feature>
<name>A0A1A8B4H8_NOTFU</name>
<evidence type="ECO:0000313" key="1">
    <source>
        <dbReference type="EMBL" id="SBP61385.1"/>
    </source>
</evidence>
<gene>
    <name evidence="1" type="primary">Nfu_g_1_026073</name>
</gene>
<dbReference type="EMBL" id="HADY01022900">
    <property type="protein sequence ID" value="SBP61385.1"/>
    <property type="molecule type" value="Transcribed_RNA"/>
</dbReference>